<keyword evidence="5" id="KW-0472">Membrane</keyword>
<evidence type="ECO:0000313" key="9">
    <source>
        <dbReference type="WBParaSite" id="SSTP_0000056600.1"/>
    </source>
</evidence>
<proteinExistence type="inferred from homology"/>
<dbReference type="GO" id="GO:0006506">
    <property type="term" value="P:GPI anchor biosynthetic process"/>
    <property type="evidence" value="ECO:0007669"/>
    <property type="project" value="InterPro"/>
</dbReference>
<evidence type="ECO:0000313" key="10">
    <source>
        <dbReference type="WBParaSite" id="TCONS_00009254.p1"/>
    </source>
</evidence>
<evidence type="ECO:0000256" key="2">
    <source>
        <dbReference type="ARBA" id="ARBA00022676"/>
    </source>
</evidence>
<dbReference type="WBParaSite" id="SSTP_0000056600.1">
    <property type="protein sequence ID" value="SSTP_0000056600.1"/>
    <property type="gene ID" value="SSTP_0000056600"/>
</dbReference>
<dbReference type="SUPFAM" id="SSF52096">
    <property type="entry name" value="ClpP/crotonase"/>
    <property type="match status" value="1"/>
</dbReference>
<evidence type="ECO:0000313" key="8">
    <source>
        <dbReference type="Proteomes" id="UP000035681"/>
    </source>
</evidence>
<dbReference type="PANTHER" id="PTHR45871">
    <property type="entry name" value="N-ACETYLGLUCOSAMINYL-PHOSPHATIDYLINOSITOL BIOSYNTHETIC PROTEIN"/>
    <property type="match status" value="1"/>
</dbReference>
<keyword evidence="2" id="KW-0808">Transferase</keyword>
<dbReference type="Pfam" id="PF00378">
    <property type="entry name" value="ECH_1"/>
    <property type="match status" value="1"/>
</dbReference>
<dbReference type="WBParaSite" id="TCONS_00009254.p1">
    <property type="protein sequence ID" value="TCONS_00009254.p1"/>
    <property type="gene ID" value="XLOC_007085"/>
</dbReference>
<dbReference type="Gene3D" id="1.10.12.10">
    <property type="entry name" value="Lyase 2-enoyl-coa Hydratase, Chain A, domain 2"/>
    <property type="match status" value="1"/>
</dbReference>
<feature type="domain" description="PIGA GPI anchor biosynthesis" evidence="7">
    <location>
        <begin position="46"/>
        <end position="134"/>
    </location>
</feature>
<dbReference type="FunFam" id="3.90.226.10:FF:000009">
    <property type="entry name" value="Carnitinyl-CoA dehydratase"/>
    <property type="match status" value="1"/>
</dbReference>
<dbReference type="Gene3D" id="3.90.226.10">
    <property type="entry name" value="2-enoyl-CoA Hydratase, Chain A, domain 1"/>
    <property type="match status" value="1"/>
</dbReference>
<accession>A0A0K0DTK4</accession>
<dbReference type="InterPro" id="IPR029045">
    <property type="entry name" value="ClpP/crotonase-like_dom_sf"/>
</dbReference>
<dbReference type="Proteomes" id="UP000035681">
    <property type="component" value="Unplaced"/>
</dbReference>
<dbReference type="STRING" id="6248.A0A0K0DTK4"/>
<dbReference type="Pfam" id="PF08288">
    <property type="entry name" value="PIGA"/>
    <property type="match status" value="1"/>
</dbReference>
<keyword evidence="5" id="KW-1133">Transmembrane helix</keyword>
<dbReference type="InterPro" id="IPR001296">
    <property type="entry name" value="Glyco_trans_1"/>
</dbReference>
<dbReference type="InterPro" id="IPR013234">
    <property type="entry name" value="PIGA_GPI_anchor_biosynthesis"/>
</dbReference>
<protein>
    <submittedName>
        <fullName evidence="9">GlcNAc-PI synthesis protein</fullName>
    </submittedName>
    <submittedName>
        <fullName evidence="10">Phosphatidylinositol N-acetylglucosaminyltransferase</fullName>
    </submittedName>
</protein>
<dbReference type="PROSITE" id="PS00166">
    <property type="entry name" value="ENOYL_COA_HYDRATASE"/>
    <property type="match status" value="1"/>
</dbReference>
<dbReference type="PANTHER" id="PTHR45871:SF1">
    <property type="entry name" value="PHOSPHATIDYLINOSITOL N-ACETYLGLUCOSAMINYLTRANSFERASE SUBUNIT A"/>
    <property type="match status" value="1"/>
</dbReference>
<keyword evidence="5" id="KW-0812">Transmembrane</keyword>
<evidence type="ECO:0000259" key="7">
    <source>
        <dbReference type="Pfam" id="PF08288"/>
    </source>
</evidence>
<comment type="similarity">
    <text evidence="1 4">Belongs to the enoyl-CoA hydratase/isomerase family.</text>
</comment>
<dbReference type="SUPFAM" id="SSF53756">
    <property type="entry name" value="UDP-Glycosyltransferase/glycogen phosphorylase"/>
    <property type="match status" value="1"/>
</dbReference>
<evidence type="ECO:0000256" key="4">
    <source>
        <dbReference type="RuleBase" id="RU003707"/>
    </source>
</evidence>
<feature type="transmembrane region" description="Helical" evidence="5">
    <location>
        <begin position="52"/>
        <end position="74"/>
    </location>
</feature>
<dbReference type="GO" id="GO:0004300">
    <property type="term" value="F:enoyl-CoA hydratase activity"/>
    <property type="evidence" value="ECO:0007669"/>
    <property type="project" value="UniProtKB-ARBA"/>
</dbReference>
<dbReference type="GO" id="GO:0017176">
    <property type="term" value="F:phosphatidylinositol N-acetylglucosaminyltransferase activity"/>
    <property type="evidence" value="ECO:0007669"/>
    <property type="project" value="TreeGrafter"/>
</dbReference>
<dbReference type="InterPro" id="IPR018376">
    <property type="entry name" value="Enoyl-CoA_hyd/isom_CS"/>
</dbReference>
<evidence type="ECO:0000259" key="6">
    <source>
        <dbReference type="Pfam" id="PF00534"/>
    </source>
</evidence>
<evidence type="ECO:0000256" key="3">
    <source>
        <dbReference type="ARBA" id="ARBA00023239"/>
    </source>
</evidence>
<organism evidence="9">
    <name type="scientific">Strongyloides stercoralis</name>
    <name type="common">Threadworm</name>
    <dbReference type="NCBI Taxonomy" id="6248"/>
    <lineage>
        <taxon>Eukaryota</taxon>
        <taxon>Metazoa</taxon>
        <taxon>Ecdysozoa</taxon>
        <taxon>Nematoda</taxon>
        <taxon>Chromadorea</taxon>
        <taxon>Rhabditida</taxon>
        <taxon>Tylenchina</taxon>
        <taxon>Panagrolaimomorpha</taxon>
        <taxon>Strongyloidoidea</taxon>
        <taxon>Strongyloididae</taxon>
        <taxon>Strongyloides</taxon>
    </lineage>
</organism>
<evidence type="ECO:0000256" key="1">
    <source>
        <dbReference type="ARBA" id="ARBA00005254"/>
    </source>
</evidence>
<feature type="domain" description="Glycosyl transferase family 1" evidence="6">
    <location>
        <begin position="193"/>
        <end position="338"/>
    </location>
</feature>
<dbReference type="Pfam" id="PF00534">
    <property type="entry name" value="Glycos_transf_1"/>
    <property type="match status" value="1"/>
</dbReference>
<dbReference type="InterPro" id="IPR001753">
    <property type="entry name" value="Enoyl-CoA_hydra/iso"/>
</dbReference>
<keyword evidence="2" id="KW-0328">Glycosyltransferase</keyword>
<dbReference type="FunFam" id="1.10.12.10:FF:000001">
    <property type="entry name" value="Probable enoyl-CoA hydratase, mitochondrial"/>
    <property type="match status" value="1"/>
</dbReference>
<dbReference type="GO" id="GO:0000506">
    <property type="term" value="C:glycosylphosphatidylinositol-N-acetylglucosaminyltransferase (GPI-GnT) complex"/>
    <property type="evidence" value="ECO:0007669"/>
    <property type="project" value="TreeGrafter"/>
</dbReference>
<reference evidence="9" key="1">
    <citation type="submission" date="2015-08" db="UniProtKB">
        <authorList>
            <consortium name="WormBaseParasite"/>
        </authorList>
    </citation>
    <scope>IDENTIFICATION</scope>
</reference>
<keyword evidence="8" id="KW-1185">Reference proteome</keyword>
<keyword evidence="3" id="KW-0456">Lyase</keyword>
<dbReference type="InterPro" id="IPR014748">
    <property type="entry name" value="Enoyl-CoA_hydra_C"/>
</dbReference>
<name>A0A0K0DTK4_STRER</name>
<sequence>MVQRKFRIALVSDFFCPNTGGIETHLYFLSKCLLKNGHHVIMITRSYGKRKGIYYLSTGLKVYYLPFFTLSIGITLPTACSSFPWIRNILKKENIEIVHGHSSFSSLAGECLFWGRILNLKTILTDHSLMGLSDLSSVLTNRLYLRYIVSITGKIICVSHAHKENIFVRCKIKNENIYVIPNAIDSSLFLPDKDKFYGNDLTIVVACRLVYRKGADLLKYVIPKVCSLHPSVKFLIAGDGPKRVDLEEMRENYNLFERVIMLGMVPHDMIAKTLVQGQIFLNTSLTEAFCIAIVEAASCGLHIISTRVGGVSEVLPENMLTTVEVNVSSIVEGCLEAIKLFEKGRIMDPVEKHKLVKPMYNWENIAKRTEIVYNKVLTEESLSTWEEICSFKDTGLAFGLCWIGIKNMFRIIGKSFISNNVLKNISIRTLVGGPGNPLIVERLQDENKGIVLMKMNNPSTKNALSKLMVKQLIDNLDEIKFDKNVRVVILKSDVSGAFCTGADLKERKTMSPEEVPKFVDTLRQMTVKFSSLPIPVIAVVDGYALGGGLEVALSCDIRVAGEKAKMGLIETKLAIIPGAGGTQRLSRIVGPAKAKELILTAQIIDGKEGEKIGLVNCCVSNPDDEAMKMAKQILKTGPIASKLAKLAVDEGIEVSLNQGFTIEQQCYAQVIPTKDRIEALAAFSEKREPVFKGE</sequence>
<dbReference type="Gene3D" id="3.40.50.2000">
    <property type="entry name" value="Glycogen Phosphorylase B"/>
    <property type="match status" value="2"/>
</dbReference>
<evidence type="ECO:0000256" key="5">
    <source>
        <dbReference type="SAM" id="Phobius"/>
    </source>
</evidence>
<dbReference type="AlphaFoldDB" id="A0A0K0DTK4"/>
<dbReference type="CDD" id="cd06558">
    <property type="entry name" value="crotonase-like"/>
    <property type="match status" value="1"/>
</dbReference>